<dbReference type="OrthoDB" id="4506844at2759"/>
<reference evidence="2 3" key="1">
    <citation type="submission" date="2019-04" db="EMBL/GenBank/DDBJ databases">
        <title>Friends and foes A comparative genomics study of 23 Aspergillus species from section Flavi.</title>
        <authorList>
            <consortium name="DOE Joint Genome Institute"/>
            <person name="Kjaerbolling I."/>
            <person name="Vesth T."/>
            <person name="Frisvad J.C."/>
            <person name="Nybo J.L."/>
            <person name="Theobald S."/>
            <person name="Kildgaard S."/>
            <person name="Isbrandt T."/>
            <person name="Kuo A."/>
            <person name="Sato A."/>
            <person name="Lyhne E.K."/>
            <person name="Kogle M.E."/>
            <person name="Wiebenga A."/>
            <person name="Kun R.S."/>
            <person name="Lubbers R.J."/>
            <person name="Makela M.R."/>
            <person name="Barry K."/>
            <person name="Chovatia M."/>
            <person name="Clum A."/>
            <person name="Daum C."/>
            <person name="Haridas S."/>
            <person name="He G."/>
            <person name="LaButti K."/>
            <person name="Lipzen A."/>
            <person name="Mondo S."/>
            <person name="Riley R."/>
            <person name="Salamov A."/>
            <person name="Simmons B.A."/>
            <person name="Magnuson J.K."/>
            <person name="Henrissat B."/>
            <person name="Mortensen U.H."/>
            <person name="Larsen T.O."/>
            <person name="Devries R.P."/>
            <person name="Grigoriev I.V."/>
            <person name="Machida M."/>
            <person name="Baker S.E."/>
            <person name="Andersen M.R."/>
        </authorList>
    </citation>
    <scope>NUCLEOTIDE SEQUENCE [LARGE SCALE GENOMIC DNA]</scope>
    <source>
        <strain evidence="2 3">CBS 151.66</strain>
    </source>
</reference>
<evidence type="ECO:0000256" key="1">
    <source>
        <dbReference type="SAM" id="MobiDB-lite"/>
    </source>
</evidence>
<accession>A0A5N5XFQ2</accession>
<name>A0A5N5XFQ2_9EURO</name>
<evidence type="ECO:0000313" key="2">
    <source>
        <dbReference type="EMBL" id="KAB8077900.1"/>
    </source>
</evidence>
<protein>
    <submittedName>
        <fullName evidence="2">Uncharacterized protein</fullName>
    </submittedName>
</protein>
<dbReference type="AlphaFoldDB" id="A0A5N5XFQ2"/>
<keyword evidence="3" id="KW-1185">Reference proteome</keyword>
<proteinExistence type="predicted"/>
<evidence type="ECO:0000313" key="3">
    <source>
        <dbReference type="Proteomes" id="UP000326565"/>
    </source>
</evidence>
<feature type="region of interest" description="Disordered" evidence="1">
    <location>
        <begin position="72"/>
        <end position="107"/>
    </location>
</feature>
<organism evidence="2 3">
    <name type="scientific">Aspergillus leporis</name>
    <dbReference type="NCBI Taxonomy" id="41062"/>
    <lineage>
        <taxon>Eukaryota</taxon>
        <taxon>Fungi</taxon>
        <taxon>Dikarya</taxon>
        <taxon>Ascomycota</taxon>
        <taxon>Pezizomycotina</taxon>
        <taxon>Eurotiomycetes</taxon>
        <taxon>Eurotiomycetidae</taxon>
        <taxon>Eurotiales</taxon>
        <taxon>Aspergillaceae</taxon>
        <taxon>Aspergillus</taxon>
        <taxon>Aspergillus subgen. Circumdati</taxon>
    </lineage>
</organism>
<dbReference type="Proteomes" id="UP000326565">
    <property type="component" value="Unassembled WGS sequence"/>
</dbReference>
<dbReference type="EMBL" id="ML732163">
    <property type="protein sequence ID" value="KAB8077900.1"/>
    <property type="molecule type" value="Genomic_DNA"/>
</dbReference>
<feature type="compositionally biased region" description="Polar residues" evidence="1">
    <location>
        <begin position="89"/>
        <end position="107"/>
    </location>
</feature>
<sequence length="340" mass="39544">MGLTESKLALRYLTDACRGAEQHGTNNISNILSNPLVCCFYLYCLKYLIHRRFMSRLKNIWASIPRKSRRQIGRDSNCKSSRRQRYSKEPNNIESSQPQALRNSTDRSIGASNDKITVSDKLIAMTIRCQDEPLTFFEIYSQEFHFVDFPLARSYNILVGIERRSEIDLIRLRLMKVLYSRLKQRFCVRYSRSDKVEELSQIILLSKLVDGDIDEVKENISRWANDGDRIEAICRDIGDAKATENKHLGVIFRLPSDFNDECIRTFPVKETVRTEQIQRLKNRHISQVPGKDQMDNLAAKILDVLWQPIDKSLDDYIQIWTAYSLAVTIHVVIHSPGYRH</sequence>
<gene>
    <name evidence="2" type="ORF">BDV29DRAFT_167309</name>
</gene>